<organism evidence="2 3">
    <name type="scientific">Rhodococcus erythropolis</name>
    <name type="common">Arthrobacter picolinophilus</name>
    <dbReference type="NCBI Taxonomy" id="1833"/>
    <lineage>
        <taxon>Bacteria</taxon>
        <taxon>Bacillati</taxon>
        <taxon>Actinomycetota</taxon>
        <taxon>Actinomycetes</taxon>
        <taxon>Mycobacteriales</taxon>
        <taxon>Nocardiaceae</taxon>
        <taxon>Rhodococcus</taxon>
        <taxon>Rhodococcus erythropolis group</taxon>
    </lineage>
</organism>
<sequence>MPQIDVPADRGGTNRRDVRRRNDLSRS</sequence>
<evidence type="ECO:0000256" key="1">
    <source>
        <dbReference type="SAM" id="MobiDB-lite"/>
    </source>
</evidence>
<dbReference type="Proteomes" id="UP000502345">
    <property type="component" value="Chromosome"/>
</dbReference>
<dbReference type="AlphaFoldDB" id="A0A6G9CWK7"/>
<proteinExistence type="predicted"/>
<evidence type="ECO:0000313" key="2">
    <source>
        <dbReference type="EMBL" id="QIP40991.1"/>
    </source>
</evidence>
<protein>
    <submittedName>
        <fullName evidence="2">Uncharacterized protein</fullName>
    </submittedName>
</protein>
<feature type="region of interest" description="Disordered" evidence="1">
    <location>
        <begin position="1"/>
        <end position="27"/>
    </location>
</feature>
<reference evidence="2 3" key="1">
    <citation type="submission" date="2020-03" db="EMBL/GenBank/DDBJ databases">
        <title>Screen low temperature-resistant strains for efficient degradation of petroleum hydrocarbons under the low temperature.</title>
        <authorList>
            <person name="Wang Y."/>
            <person name="Chen J."/>
        </authorList>
    </citation>
    <scope>NUCLEOTIDE SEQUENCE [LARGE SCALE GENOMIC DNA]</scope>
    <source>
        <strain evidence="2 3">KB1</strain>
    </source>
</reference>
<dbReference type="EMBL" id="CP050124">
    <property type="protein sequence ID" value="QIP40991.1"/>
    <property type="molecule type" value="Genomic_DNA"/>
</dbReference>
<name>A0A6G9CWK7_RHOER</name>
<feature type="compositionally biased region" description="Basic and acidic residues" evidence="1">
    <location>
        <begin position="12"/>
        <end position="27"/>
    </location>
</feature>
<gene>
    <name evidence="2" type="ORF">G9444_3747</name>
</gene>
<accession>A0A6G9CWK7</accession>
<evidence type="ECO:0000313" key="3">
    <source>
        <dbReference type="Proteomes" id="UP000502345"/>
    </source>
</evidence>